<feature type="region of interest" description="Disordered" evidence="1">
    <location>
        <begin position="1"/>
        <end position="25"/>
    </location>
</feature>
<reference evidence="2" key="1">
    <citation type="submission" date="2014-09" db="EMBL/GenBank/DDBJ databases">
        <title>Genome sequence of the luminous mushroom Mycena chlorophos for searching fungal bioluminescence genes.</title>
        <authorList>
            <person name="Tanaka Y."/>
            <person name="Kasuga D."/>
            <person name="Oba Y."/>
            <person name="Hase S."/>
            <person name="Sato K."/>
            <person name="Oba Y."/>
            <person name="Sakakibara Y."/>
        </authorList>
    </citation>
    <scope>NUCLEOTIDE SEQUENCE</scope>
</reference>
<gene>
    <name evidence="2" type="ORF">MCHLO_02999</name>
</gene>
<keyword evidence="3" id="KW-1185">Reference proteome</keyword>
<dbReference type="Proteomes" id="UP000815677">
    <property type="component" value="Unassembled WGS sequence"/>
</dbReference>
<organism evidence="2 3">
    <name type="scientific">Mycena chlorophos</name>
    <name type="common">Agaric fungus</name>
    <name type="synonym">Agaricus chlorophos</name>
    <dbReference type="NCBI Taxonomy" id="658473"/>
    <lineage>
        <taxon>Eukaryota</taxon>
        <taxon>Fungi</taxon>
        <taxon>Dikarya</taxon>
        <taxon>Basidiomycota</taxon>
        <taxon>Agaricomycotina</taxon>
        <taxon>Agaricomycetes</taxon>
        <taxon>Agaricomycetidae</taxon>
        <taxon>Agaricales</taxon>
        <taxon>Marasmiineae</taxon>
        <taxon>Mycenaceae</taxon>
        <taxon>Mycena</taxon>
    </lineage>
</organism>
<dbReference type="EMBL" id="DF841291">
    <property type="protein sequence ID" value="GAT45419.1"/>
    <property type="molecule type" value="Genomic_DNA"/>
</dbReference>
<protein>
    <submittedName>
        <fullName evidence="2">Uncharacterized protein</fullName>
    </submittedName>
</protein>
<sequence>MLSTEYLPESRPRGNARRGKRGPASDSEKFAEALFQFETDLARLAEFYLDIADRQREKEMKAERRIQGLSDAQARRDGFIADTTSTINVALVIVQHMARGSKGYDALAVFIEINHCAIAAAGAANRRDEEAISRQIQAADEARRRMDAAVEVVLAGRIKKRKMYDGW</sequence>
<name>A0ABQ0L2N0_MYCCL</name>
<evidence type="ECO:0000313" key="3">
    <source>
        <dbReference type="Proteomes" id="UP000815677"/>
    </source>
</evidence>
<evidence type="ECO:0000256" key="1">
    <source>
        <dbReference type="SAM" id="MobiDB-lite"/>
    </source>
</evidence>
<accession>A0ABQ0L2N0</accession>
<proteinExistence type="predicted"/>
<evidence type="ECO:0000313" key="2">
    <source>
        <dbReference type="EMBL" id="GAT45419.1"/>
    </source>
</evidence>